<dbReference type="EMBL" id="FOZS01000001">
    <property type="protein sequence ID" value="SFS53876.1"/>
    <property type="molecule type" value="Genomic_DNA"/>
</dbReference>
<evidence type="ECO:0000313" key="2">
    <source>
        <dbReference type="Proteomes" id="UP000199199"/>
    </source>
</evidence>
<protein>
    <submittedName>
        <fullName evidence="1">Uncharacterized protein</fullName>
    </submittedName>
</protein>
<gene>
    <name evidence="1" type="ORF">SAMN04488556_1391</name>
</gene>
<organism evidence="1 2">
    <name type="scientific">Halostagnicola kamekurae</name>
    <dbReference type="NCBI Taxonomy" id="619731"/>
    <lineage>
        <taxon>Archaea</taxon>
        <taxon>Methanobacteriati</taxon>
        <taxon>Methanobacteriota</taxon>
        <taxon>Stenosarchaea group</taxon>
        <taxon>Halobacteria</taxon>
        <taxon>Halobacteriales</taxon>
        <taxon>Natrialbaceae</taxon>
        <taxon>Halostagnicola</taxon>
    </lineage>
</organism>
<reference evidence="2" key="1">
    <citation type="submission" date="2016-10" db="EMBL/GenBank/DDBJ databases">
        <authorList>
            <person name="Varghese N."/>
            <person name="Submissions S."/>
        </authorList>
    </citation>
    <scope>NUCLEOTIDE SEQUENCE [LARGE SCALE GENOMIC DNA]</scope>
    <source>
        <strain evidence="2">DSM 22427</strain>
    </source>
</reference>
<dbReference type="AlphaFoldDB" id="A0A1I6QN49"/>
<evidence type="ECO:0000313" key="1">
    <source>
        <dbReference type="EMBL" id="SFS53876.1"/>
    </source>
</evidence>
<dbReference type="Proteomes" id="UP000199199">
    <property type="component" value="Unassembled WGS sequence"/>
</dbReference>
<sequence length="128" mass="14187">MLRIHSVHEHNKRTRLVETQTREGFALTVQSDAPYITVGEGAEDVVVEWPTAREGALDSFLGDSESRTVINSEGVNAGDPSSTGQWNGQSELAYQAGVAIHDTENEELYRRLPQGWADDWLQLSGTFK</sequence>
<keyword evidence="2" id="KW-1185">Reference proteome</keyword>
<name>A0A1I6QN49_9EURY</name>
<proteinExistence type="predicted"/>
<accession>A0A1I6QN49</accession>